<dbReference type="CDD" id="cd03419">
    <property type="entry name" value="GRX_GRXh_1_2_like"/>
    <property type="match status" value="1"/>
</dbReference>
<evidence type="ECO:0000256" key="5">
    <source>
        <dbReference type="ARBA" id="ARBA00023284"/>
    </source>
</evidence>
<dbReference type="Gene3D" id="3.40.30.10">
    <property type="entry name" value="Glutaredoxin"/>
    <property type="match status" value="1"/>
</dbReference>
<dbReference type="InterPro" id="IPR011899">
    <property type="entry name" value="Glutaredoxin_euk/vir"/>
</dbReference>
<dbReference type="GeneID" id="90075895"/>
<keyword evidence="10" id="KW-1185">Reference proteome</keyword>
<evidence type="ECO:0000256" key="1">
    <source>
        <dbReference type="ARBA" id="ARBA00000217"/>
    </source>
</evidence>
<dbReference type="GO" id="GO:0004602">
    <property type="term" value="F:glutathione peroxidase activity"/>
    <property type="evidence" value="ECO:0007669"/>
    <property type="project" value="UniProtKB-EC"/>
</dbReference>
<evidence type="ECO:0000313" key="10">
    <source>
        <dbReference type="Proteomes" id="UP001360560"/>
    </source>
</evidence>
<dbReference type="PROSITE" id="PS51354">
    <property type="entry name" value="GLUTAREDOXIN_2"/>
    <property type="match status" value="1"/>
</dbReference>
<dbReference type="InterPro" id="IPR036249">
    <property type="entry name" value="Thioredoxin-like_sf"/>
</dbReference>
<dbReference type="GO" id="GO:0005634">
    <property type="term" value="C:nucleus"/>
    <property type="evidence" value="ECO:0007669"/>
    <property type="project" value="TreeGrafter"/>
</dbReference>
<proteinExistence type="predicted"/>
<dbReference type="Pfam" id="PF00462">
    <property type="entry name" value="Glutaredoxin"/>
    <property type="match status" value="1"/>
</dbReference>
<comment type="catalytic activity">
    <reaction evidence="1">
        <text>2 glutathione + H2O2 = glutathione disulfide + 2 H2O</text>
        <dbReference type="Rhea" id="RHEA:16833"/>
        <dbReference type="ChEBI" id="CHEBI:15377"/>
        <dbReference type="ChEBI" id="CHEBI:16240"/>
        <dbReference type="ChEBI" id="CHEBI:57925"/>
        <dbReference type="ChEBI" id="CHEBI:58297"/>
        <dbReference type="EC" id="1.11.1.9"/>
    </reaction>
</comment>
<feature type="domain" description="Glutaredoxin" evidence="8">
    <location>
        <begin position="17"/>
        <end position="79"/>
    </location>
</feature>
<keyword evidence="4" id="KW-1015">Disulfide bond</keyword>
<dbReference type="InterPro" id="IPR011767">
    <property type="entry name" value="GLR_AS"/>
</dbReference>
<dbReference type="GO" id="GO:0004364">
    <property type="term" value="F:glutathione transferase activity"/>
    <property type="evidence" value="ECO:0007669"/>
    <property type="project" value="UniProtKB-EC"/>
</dbReference>
<dbReference type="SUPFAM" id="SSF52833">
    <property type="entry name" value="Thioredoxin-like"/>
    <property type="match status" value="1"/>
</dbReference>
<dbReference type="GO" id="GO:0015038">
    <property type="term" value="F:glutathione disulfide oxidoreductase activity"/>
    <property type="evidence" value="ECO:0007669"/>
    <property type="project" value="TreeGrafter"/>
</dbReference>
<dbReference type="GO" id="GO:0034599">
    <property type="term" value="P:cellular response to oxidative stress"/>
    <property type="evidence" value="ECO:0007669"/>
    <property type="project" value="TreeGrafter"/>
</dbReference>
<dbReference type="InterPro" id="IPR014025">
    <property type="entry name" value="Glutaredoxin_subgr"/>
</dbReference>
<dbReference type="PANTHER" id="PTHR45694">
    <property type="entry name" value="GLUTAREDOXIN 2"/>
    <property type="match status" value="1"/>
</dbReference>
<evidence type="ECO:0000313" key="9">
    <source>
        <dbReference type="EMBL" id="GMM37920.1"/>
    </source>
</evidence>
<dbReference type="AlphaFoldDB" id="A0AAV5QTJ3"/>
<dbReference type="RefSeq" id="XP_064854916.1">
    <property type="nucleotide sequence ID" value="XM_064998844.1"/>
</dbReference>
<dbReference type="NCBIfam" id="TIGR02180">
    <property type="entry name" value="GRX_euk"/>
    <property type="match status" value="1"/>
</dbReference>
<evidence type="ECO:0000259" key="8">
    <source>
        <dbReference type="Pfam" id="PF00462"/>
    </source>
</evidence>
<comment type="catalytic activity">
    <reaction evidence="7">
        <text>RX + glutathione = an S-substituted glutathione + a halide anion + H(+)</text>
        <dbReference type="Rhea" id="RHEA:16437"/>
        <dbReference type="ChEBI" id="CHEBI:15378"/>
        <dbReference type="ChEBI" id="CHEBI:16042"/>
        <dbReference type="ChEBI" id="CHEBI:17792"/>
        <dbReference type="ChEBI" id="CHEBI:57925"/>
        <dbReference type="ChEBI" id="CHEBI:90779"/>
        <dbReference type="EC" id="2.5.1.18"/>
    </reaction>
</comment>
<dbReference type="PRINTS" id="PR00160">
    <property type="entry name" value="GLUTAREDOXIN"/>
</dbReference>
<keyword evidence="3" id="KW-0249">Electron transport</keyword>
<gene>
    <name evidence="9" type="ORF">DASC09_052450</name>
</gene>
<dbReference type="FunFam" id="3.40.30.10:FF:000026">
    <property type="entry name" value="Glutaredoxin 2"/>
    <property type="match status" value="1"/>
</dbReference>
<dbReference type="EMBL" id="BTFZ01000013">
    <property type="protein sequence ID" value="GMM37920.1"/>
    <property type="molecule type" value="Genomic_DNA"/>
</dbReference>
<evidence type="ECO:0000256" key="3">
    <source>
        <dbReference type="ARBA" id="ARBA00022982"/>
    </source>
</evidence>
<dbReference type="Proteomes" id="UP001360560">
    <property type="component" value="Unassembled WGS sequence"/>
</dbReference>
<sequence length="101" mass="11093">MSNIVSQLPKIVKESPIFVASKTFCPFCQATLKTLDSLKVKPYVLQLNQMKEGQEIQDALAKMTGQGTVPNIFIGGKHIGGNSDLQKLKKNGKLTELLSKF</sequence>
<keyword evidence="2" id="KW-0813">Transport</keyword>
<organism evidence="9 10">
    <name type="scientific">Saccharomycopsis crataegensis</name>
    <dbReference type="NCBI Taxonomy" id="43959"/>
    <lineage>
        <taxon>Eukaryota</taxon>
        <taxon>Fungi</taxon>
        <taxon>Dikarya</taxon>
        <taxon>Ascomycota</taxon>
        <taxon>Saccharomycotina</taxon>
        <taxon>Saccharomycetes</taxon>
        <taxon>Saccharomycopsidaceae</taxon>
        <taxon>Saccharomycopsis</taxon>
    </lineage>
</organism>
<evidence type="ECO:0000256" key="6">
    <source>
        <dbReference type="ARBA" id="ARBA00035808"/>
    </source>
</evidence>
<dbReference type="PROSITE" id="PS00195">
    <property type="entry name" value="GLUTAREDOXIN_1"/>
    <property type="match status" value="1"/>
</dbReference>
<dbReference type="PANTHER" id="PTHR45694:SF18">
    <property type="entry name" value="GLUTAREDOXIN-1-RELATED"/>
    <property type="match status" value="1"/>
</dbReference>
<comment type="catalytic activity">
    <reaction evidence="6">
        <text>1-chloro-2,4-dinitrobenzene + glutathione = 2,4-dinitrophenyl-S-glutathione + chloride + H(+)</text>
        <dbReference type="Rhea" id="RHEA:51220"/>
        <dbReference type="ChEBI" id="CHEBI:15378"/>
        <dbReference type="ChEBI" id="CHEBI:17996"/>
        <dbReference type="ChEBI" id="CHEBI:34718"/>
        <dbReference type="ChEBI" id="CHEBI:57925"/>
        <dbReference type="ChEBI" id="CHEBI:133977"/>
        <dbReference type="EC" id="2.5.1.18"/>
    </reaction>
</comment>
<keyword evidence="5" id="KW-0676">Redox-active center</keyword>
<reference evidence="9 10" key="1">
    <citation type="journal article" date="2023" name="Elife">
        <title>Identification of key yeast species and microbe-microbe interactions impacting larval growth of Drosophila in the wild.</title>
        <authorList>
            <person name="Mure A."/>
            <person name="Sugiura Y."/>
            <person name="Maeda R."/>
            <person name="Honda K."/>
            <person name="Sakurai N."/>
            <person name="Takahashi Y."/>
            <person name="Watada M."/>
            <person name="Katoh T."/>
            <person name="Gotoh A."/>
            <person name="Gotoh Y."/>
            <person name="Taniguchi I."/>
            <person name="Nakamura K."/>
            <person name="Hayashi T."/>
            <person name="Katayama T."/>
            <person name="Uemura T."/>
            <person name="Hattori Y."/>
        </authorList>
    </citation>
    <scope>NUCLEOTIDE SEQUENCE [LARGE SCALE GENOMIC DNA]</scope>
    <source>
        <strain evidence="9 10">SC-9</strain>
    </source>
</reference>
<evidence type="ECO:0000256" key="4">
    <source>
        <dbReference type="ARBA" id="ARBA00023157"/>
    </source>
</evidence>
<protein>
    <recommendedName>
        <fullName evidence="8">Glutaredoxin domain-containing protein</fullName>
    </recommendedName>
</protein>
<evidence type="ECO:0000256" key="2">
    <source>
        <dbReference type="ARBA" id="ARBA00022448"/>
    </source>
</evidence>
<dbReference type="InterPro" id="IPR002109">
    <property type="entry name" value="Glutaredoxin"/>
</dbReference>
<dbReference type="GO" id="GO:0005737">
    <property type="term" value="C:cytoplasm"/>
    <property type="evidence" value="ECO:0007669"/>
    <property type="project" value="TreeGrafter"/>
</dbReference>
<comment type="caution">
    <text evidence="9">The sequence shown here is derived from an EMBL/GenBank/DDBJ whole genome shotgun (WGS) entry which is preliminary data.</text>
</comment>
<accession>A0AAV5QTJ3</accession>
<name>A0AAV5QTJ3_9ASCO</name>
<evidence type="ECO:0000256" key="7">
    <source>
        <dbReference type="ARBA" id="ARBA00047960"/>
    </source>
</evidence>